<protein>
    <recommendedName>
        <fullName evidence="13">RanBP-type and C3HC4-type zinc finger-containing protein 1</fullName>
    </recommendedName>
</protein>
<evidence type="ECO:0000256" key="1">
    <source>
        <dbReference type="ARBA" id="ARBA00004906"/>
    </source>
</evidence>
<dbReference type="InterPro" id="IPR044066">
    <property type="entry name" value="TRIAD_supradom"/>
</dbReference>
<reference evidence="11" key="3">
    <citation type="submission" date="2023-05" db="EMBL/GenBank/DDBJ databases">
        <authorList>
            <person name="Smith C.H."/>
        </authorList>
    </citation>
    <scope>NUCLEOTIDE SEQUENCE</scope>
    <source>
        <strain evidence="11">CHS0354</strain>
        <tissue evidence="11">Mantle</tissue>
    </source>
</reference>
<dbReference type="InterPro" id="IPR027370">
    <property type="entry name" value="Znf-RING_euk"/>
</dbReference>
<dbReference type="InterPro" id="IPR013083">
    <property type="entry name" value="Znf_RING/FYVE/PHD"/>
</dbReference>
<dbReference type="Gene3D" id="3.30.40.10">
    <property type="entry name" value="Zinc/RING finger domain, C3HC4 (zinc finger)"/>
    <property type="match status" value="1"/>
</dbReference>
<evidence type="ECO:0000256" key="6">
    <source>
        <dbReference type="ARBA" id="ARBA00022786"/>
    </source>
</evidence>
<keyword evidence="2" id="KW-0808">Transferase</keyword>
<dbReference type="PROSITE" id="PS51873">
    <property type="entry name" value="TRIAD"/>
    <property type="match status" value="1"/>
</dbReference>
<dbReference type="GO" id="GO:0043161">
    <property type="term" value="P:proteasome-mediated ubiquitin-dependent protein catabolic process"/>
    <property type="evidence" value="ECO:0007669"/>
    <property type="project" value="TreeGrafter"/>
</dbReference>
<evidence type="ECO:0000259" key="10">
    <source>
        <dbReference type="PROSITE" id="PS51873"/>
    </source>
</evidence>
<evidence type="ECO:0000256" key="7">
    <source>
        <dbReference type="ARBA" id="ARBA00022833"/>
    </source>
</evidence>
<evidence type="ECO:0000256" key="2">
    <source>
        <dbReference type="ARBA" id="ARBA00022679"/>
    </source>
</evidence>
<dbReference type="GO" id="GO:0071797">
    <property type="term" value="C:LUBAC complex"/>
    <property type="evidence" value="ECO:0007669"/>
    <property type="project" value="TreeGrafter"/>
</dbReference>
<dbReference type="InterPro" id="IPR017907">
    <property type="entry name" value="Znf_RING_CS"/>
</dbReference>
<dbReference type="InterPro" id="IPR047557">
    <property type="entry name" value="Rcat_RBR_HOIL1"/>
</dbReference>
<dbReference type="PANTHER" id="PTHR22770">
    <property type="entry name" value="UBIQUITIN CONJUGATING ENZYME 7 INTERACTING PROTEIN-RELATED"/>
    <property type="match status" value="1"/>
</dbReference>
<evidence type="ECO:0000313" key="12">
    <source>
        <dbReference type="Proteomes" id="UP001195483"/>
    </source>
</evidence>
<comment type="caution">
    <text evidence="11">The sequence shown here is derived from an EMBL/GenBank/DDBJ whole genome shotgun (WGS) entry which is preliminary data.</text>
</comment>
<dbReference type="AlphaFoldDB" id="A0AAE0S7I1"/>
<evidence type="ECO:0000259" key="9">
    <source>
        <dbReference type="PROSITE" id="PS50089"/>
    </source>
</evidence>
<dbReference type="CDD" id="cd16633">
    <property type="entry name" value="mRING-HC-C3HC3D_RBR_HOIL1"/>
    <property type="match status" value="1"/>
</dbReference>
<dbReference type="Gene3D" id="1.20.120.1750">
    <property type="match status" value="1"/>
</dbReference>
<gene>
    <name evidence="11" type="ORF">CHS0354_014776</name>
</gene>
<dbReference type="Proteomes" id="UP001195483">
    <property type="component" value="Unassembled WGS sequence"/>
</dbReference>
<name>A0AAE0S7I1_9BIVA</name>
<proteinExistence type="predicted"/>
<keyword evidence="4" id="KW-0677">Repeat</keyword>
<dbReference type="GO" id="GO:0097039">
    <property type="term" value="P:protein linear polyubiquitination"/>
    <property type="evidence" value="ECO:0007669"/>
    <property type="project" value="TreeGrafter"/>
</dbReference>
<dbReference type="SMART" id="SM00184">
    <property type="entry name" value="RING"/>
    <property type="match status" value="1"/>
</dbReference>
<evidence type="ECO:0000256" key="8">
    <source>
        <dbReference type="PROSITE-ProRule" id="PRU00175"/>
    </source>
</evidence>
<dbReference type="InterPro" id="IPR047558">
    <property type="entry name" value="BRcat_RBR_HOIL1"/>
</dbReference>
<dbReference type="InterPro" id="IPR001841">
    <property type="entry name" value="Znf_RING"/>
</dbReference>
<dbReference type="SUPFAM" id="SSF57850">
    <property type="entry name" value="RING/U-box"/>
    <property type="match status" value="3"/>
</dbReference>
<keyword evidence="7" id="KW-0862">Zinc</keyword>
<dbReference type="FunFam" id="3.30.40.10:FF:000137">
    <property type="entry name" value="RanBP-type and C3HC4-type zinc finger-containing protein 1"/>
    <property type="match status" value="1"/>
</dbReference>
<accession>A0AAE0S7I1</accession>
<dbReference type="EMBL" id="JAEAOA010000903">
    <property type="protein sequence ID" value="KAK3586745.1"/>
    <property type="molecule type" value="Genomic_DNA"/>
</dbReference>
<dbReference type="GO" id="GO:0004842">
    <property type="term" value="F:ubiquitin-protein transferase activity"/>
    <property type="evidence" value="ECO:0007669"/>
    <property type="project" value="TreeGrafter"/>
</dbReference>
<evidence type="ECO:0000256" key="4">
    <source>
        <dbReference type="ARBA" id="ARBA00022737"/>
    </source>
</evidence>
<reference evidence="11" key="1">
    <citation type="journal article" date="2021" name="Genome Biol. Evol.">
        <title>A High-Quality Reference Genome for a Parasitic Bivalve with Doubly Uniparental Inheritance (Bivalvia: Unionida).</title>
        <authorList>
            <person name="Smith C.H."/>
        </authorList>
    </citation>
    <scope>NUCLEOTIDE SEQUENCE</scope>
    <source>
        <strain evidence="11">CHS0354</strain>
    </source>
</reference>
<dbReference type="PANTHER" id="PTHR22770:SF13">
    <property type="entry name" value="RING-TYPE DOMAIN-CONTAINING PROTEIN"/>
    <property type="match status" value="1"/>
</dbReference>
<keyword evidence="3" id="KW-0479">Metal-binding</keyword>
<dbReference type="CDD" id="cd20358">
    <property type="entry name" value="Rcat_RBR_HOIL1"/>
    <property type="match status" value="1"/>
</dbReference>
<dbReference type="FunFam" id="1.20.120.1750:FF:000026">
    <property type="entry name" value="RANBP2-type and C3HC4-type zinc finger containing 1"/>
    <property type="match status" value="1"/>
</dbReference>
<dbReference type="GO" id="GO:0008270">
    <property type="term" value="F:zinc ion binding"/>
    <property type="evidence" value="ECO:0007669"/>
    <property type="project" value="UniProtKB-KW"/>
</dbReference>
<dbReference type="PROSITE" id="PS50089">
    <property type="entry name" value="ZF_RING_2"/>
    <property type="match status" value="1"/>
</dbReference>
<sequence>MPLVAQAEKHRLEREQEESQRNFENLLEADEQDLIPNTTEFDCPVCFETIGPGGGVVLRECLHSFCKTCLMKAVQYTEEAILRCPFVDSSYSCEGVLQAREIKALVTEEEYDRFLQRSLMTAESQEANSFHCKTPDCRGWCIYEDHVNFFKCPVCSKENCLTCKAQHQFMNCKQYQEDIKRRATNDSAAKQTQLMIDQMMREGNAMRCPKCEVIVMKKDGCDWVKCSICKTEICWVTKGFRWGSLGFGDITGGCLCRVNGQKCHPNCNNCH</sequence>
<dbReference type="Pfam" id="PF13445">
    <property type="entry name" value="zf-RING_UBOX"/>
    <property type="match status" value="1"/>
</dbReference>
<evidence type="ECO:0000313" key="11">
    <source>
        <dbReference type="EMBL" id="KAK3586745.1"/>
    </source>
</evidence>
<comment type="pathway">
    <text evidence="1">Protein modification; protein ubiquitination.</text>
</comment>
<dbReference type="CDD" id="cd20345">
    <property type="entry name" value="BRcat_RBR_HOIL1"/>
    <property type="match status" value="1"/>
</dbReference>
<dbReference type="GO" id="GO:0043130">
    <property type="term" value="F:ubiquitin binding"/>
    <property type="evidence" value="ECO:0007669"/>
    <property type="project" value="TreeGrafter"/>
</dbReference>
<keyword evidence="6" id="KW-0833">Ubl conjugation pathway</keyword>
<keyword evidence="5 8" id="KW-0863">Zinc-finger</keyword>
<feature type="domain" description="RING-type" evidence="9">
    <location>
        <begin position="43"/>
        <end position="85"/>
    </location>
</feature>
<evidence type="ECO:0000256" key="5">
    <source>
        <dbReference type="ARBA" id="ARBA00022771"/>
    </source>
</evidence>
<dbReference type="PROSITE" id="PS00518">
    <property type="entry name" value="ZF_RING_1"/>
    <property type="match status" value="1"/>
</dbReference>
<evidence type="ECO:0008006" key="13">
    <source>
        <dbReference type="Google" id="ProtNLM"/>
    </source>
</evidence>
<dbReference type="InterPro" id="IPR047559">
    <property type="entry name" value="HOIL1_RBR_mRING-HC-C3HC3D"/>
</dbReference>
<evidence type="ECO:0000256" key="3">
    <source>
        <dbReference type="ARBA" id="ARBA00022723"/>
    </source>
</evidence>
<dbReference type="InterPro" id="IPR051628">
    <property type="entry name" value="LUBAC_E3_Ligases"/>
</dbReference>
<keyword evidence="12" id="KW-1185">Reference proteome</keyword>
<organism evidence="11 12">
    <name type="scientific">Potamilus streckersoni</name>
    <dbReference type="NCBI Taxonomy" id="2493646"/>
    <lineage>
        <taxon>Eukaryota</taxon>
        <taxon>Metazoa</taxon>
        <taxon>Spiralia</taxon>
        <taxon>Lophotrochozoa</taxon>
        <taxon>Mollusca</taxon>
        <taxon>Bivalvia</taxon>
        <taxon>Autobranchia</taxon>
        <taxon>Heteroconchia</taxon>
        <taxon>Palaeoheterodonta</taxon>
        <taxon>Unionida</taxon>
        <taxon>Unionoidea</taxon>
        <taxon>Unionidae</taxon>
        <taxon>Ambleminae</taxon>
        <taxon>Lampsilini</taxon>
        <taxon>Potamilus</taxon>
    </lineage>
</organism>
<reference evidence="11" key="2">
    <citation type="journal article" date="2021" name="Genome Biol. Evol.">
        <title>Developing a high-quality reference genome for a parasitic bivalve with doubly uniparental inheritance (Bivalvia: Unionida).</title>
        <authorList>
            <person name="Smith C.H."/>
        </authorList>
    </citation>
    <scope>NUCLEOTIDE SEQUENCE</scope>
    <source>
        <strain evidence="11">CHS0354</strain>
        <tissue evidence="11">Mantle</tissue>
    </source>
</reference>
<feature type="domain" description="RING-type" evidence="10">
    <location>
        <begin position="39"/>
        <end position="267"/>
    </location>
</feature>